<name>A0A9R1LTY4_WHEAT</name>
<proteinExistence type="predicted"/>
<dbReference type="Proteomes" id="UP000815260">
    <property type="component" value="Chromosome 7A"/>
</dbReference>
<organism evidence="1">
    <name type="scientific">Triticum aestivum</name>
    <name type="common">Wheat</name>
    <dbReference type="NCBI Taxonomy" id="4565"/>
    <lineage>
        <taxon>Eukaryota</taxon>
        <taxon>Viridiplantae</taxon>
        <taxon>Streptophyta</taxon>
        <taxon>Embryophyta</taxon>
        <taxon>Tracheophyta</taxon>
        <taxon>Spermatophyta</taxon>
        <taxon>Magnoliopsida</taxon>
        <taxon>Liliopsida</taxon>
        <taxon>Poales</taxon>
        <taxon>Poaceae</taxon>
        <taxon>BOP clade</taxon>
        <taxon>Pooideae</taxon>
        <taxon>Triticodae</taxon>
        <taxon>Triticeae</taxon>
        <taxon>Triticinae</taxon>
        <taxon>Triticum</taxon>
    </lineage>
</organism>
<reference evidence="1" key="2">
    <citation type="submission" date="2020-03" db="EMBL/GenBank/DDBJ databases">
        <title>The second near-complete assembly of the hexaploid bread wheat (Triticum aestivum) genome.</title>
        <authorList>
            <person name="Zimin A.V."/>
            <person name="Puiu D."/>
            <person name="Shumante A."/>
            <person name="Alonge M."/>
            <person name="Salzberg S.L."/>
        </authorList>
    </citation>
    <scope>NUCLEOTIDE SEQUENCE</scope>
    <source>
        <tissue evidence="1">Leaf</tissue>
    </source>
</reference>
<protein>
    <submittedName>
        <fullName evidence="1">Uncharacterized protein</fullName>
    </submittedName>
</protein>
<feature type="non-terminal residue" evidence="1">
    <location>
        <position position="1"/>
    </location>
</feature>
<sequence>TEKHLKKTRTC</sequence>
<accession>A0A9R1LTY4</accession>
<comment type="caution">
    <text evidence="1">The sequence shown here is derived from an EMBL/GenBank/DDBJ whole genome shotgun (WGS) entry which is preliminary data.</text>
</comment>
<evidence type="ECO:0000313" key="1">
    <source>
        <dbReference type="EMBL" id="KAF7094921.1"/>
    </source>
</evidence>
<dbReference type="EMBL" id="CM022229">
    <property type="protein sequence ID" value="KAF7094921.1"/>
    <property type="molecule type" value="Genomic_DNA"/>
</dbReference>
<reference evidence="1" key="1">
    <citation type="journal article" date="2017" name="Gigascience">
        <title>The first near-complete assembly of the hexaploid bread wheat genome, Triticum aestivum.</title>
        <authorList>
            <person name="Zimin A.V."/>
            <person name="Puiu D."/>
            <person name="Hall R."/>
            <person name="Kingan S."/>
            <person name="Clavijo B.J."/>
            <person name="Salzberg S.L."/>
        </authorList>
    </citation>
    <scope>NUCLEOTIDE SEQUENCE</scope>
    <source>
        <tissue evidence="1">Leaf</tissue>
    </source>
</reference>
<feature type="non-terminal residue" evidence="1">
    <location>
        <position position="11"/>
    </location>
</feature>
<gene>
    <name evidence="1" type="ORF">CFC21_097191</name>
</gene>